<sequence length="110" mass="11993">RIGSKSYVDLNKTVDGSSCDSSDLFKDGLSDKDLSVIKQPKSVSKSNTFFPNKDWNVDYNGHERSPVGCFSPAYSEEHTQDSVTSGSLADKSTKHLSPSPWQHSPPASLT</sequence>
<dbReference type="EMBL" id="HACG01008009">
    <property type="protein sequence ID" value="CEK54874.1"/>
    <property type="molecule type" value="Transcribed_RNA"/>
</dbReference>
<dbReference type="AlphaFoldDB" id="A0A0B6YFB3"/>
<name>A0A0B6YFB3_9EUPU</name>
<feature type="compositionally biased region" description="Polar residues" evidence="1">
    <location>
        <begin position="95"/>
        <end position="110"/>
    </location>
</feature>
<evidence type="ECO:0000313" key="2">
    <source>
        <dbReference type="EMBL" id="CEK54874.1"/>
    </source>
</evidence>
<feature type="region of interest" description="Disordered" evidence="1">
    <location>
        <begin position="70"/>
        <end position="110"/>
    </location>
</feature>
<organism evidence="2">
    <name type="scientific">Arion vulgaris</name>
    <dbReference type="NCBI Taxonomy" id="1028688"/>
    <lineage>
        <taxon>Eukaryota</taxon>
        <taxon>Metazoa</taxon>
        <taxon>Spiralia</taxon>
        <taxon>Lophotrochozoa</taxon>
        <taxon>Mollusca</taxon>
        <taxon>Gastropoda</taxon>
        <taxon>Heterobranchia</taxon>
        <taxon>Euthyneura</taxon>
        <taxon>Panpulmonata</taxon>
        <taxon>Eupulmonata</taxon>
        <taxon>Stylommatophora</taxon>
        <taxon>Helicina</taxon>
        <taxon>Arionoidea</taxon>
        <taxon>Arionidae</taxon>
        <taxon>Arion</taxon>
    </lineage>
</organism>
<evidence type="ECO:0000256" key="1">
    <source>
        <dbReference type="SAM" id="MobiDB-lite"/>
    </source>
</evidence>
<feature type="non-terminal residue" evidence="2">
    <location>
        <position position="110"/>
    </location>
</feature>
<accession>A0A0B6YFB3</accession>
<protein>
    <submittedName>
        <fullName evidence="2">Uncharacterized protein</fullName>
    </submittedName>
</protein>
<gene>
    <name evidence="2" type="primary">ORF23830</name>
</gene>
<reference evidence="2" key="1">
    <citation type="submission" date="2014-12" db="EMBL/GenBank/DDBJ databases">
        <title>Insight into the proteome of Arion vulgaris.</title>
        <authorList>
            <person name="Aradska J."/>
            <person name="Bulat T."/>
            <person name="Smidak R."/>
            <person name="Sarate P."/>
            <person name="Gangsoo J."/>
            <person name="Sialana F."/>
            <person name="Bilban M."/>
            <person name="Lubec G."/>
        </authorList>
    </citation>
    <scope>NUCLEOTIDE SEQUENCE</scope>
    <source>
        <tissue evidence="2">Skin</tissue>
    </source>
</reference>
<feature type="non-terminal residue" evidence="2">
    <location>
        <position position="1"/>
    </location>
</feature>
<proteinExistence type="predicted"/>